<dbReference type="InterPro" id="IPR002925">
    <property type="entry name" value="Dienelactn_hydro"/>
</dbReference>
<accession>A0A432MNQ6</accession>
<dbReference type="InterPro" id="IPR050261">
    <property type="entry name" value="FrsA_esterase"/>
</dbReference>
<evidence type="ECO:0000313" key="3">
    <source>
        <dbReference type="EMBL" id="RUL89071.1"/>
    </source>
</evidence>
<dbReference type="GO" id="GO:0016787">
    <property type="term" value="F:hydrolase activity"/>
    <property type="evidence" value="ECO:0007669"/>
    <property type="project" value="UniProtKB-KW"/>
</dbReference>
<dbReference type="InterPro" id="IPR029058">
    <property type="entry name" value="AB_hydrolase_fold"/>
</dbReference>
<proteinExistence type="predicted"/>
<sequence>MISPQSQSPSGAPKPPNYPDHTNLMVVINGEGQSLPVSSPADWAVRRAHILAHCQEVMGLMPGGERRVPLEAEYGEPVAESNFDRIHVTFASEPGDRVPAWLLVPRQDPPEGGLPAIICLHQTIRVGKDEVVGIEARPNRSLAKELAERGYVVLAPDYPNFGEYQVDPYALGYASATMKGIWNHMRGVDLLASRPEVDPRRIGAIGHSLGGHNAIFLAVFDDRIQAVVSSCGFNSFPYYYGGKLAGWSHAGYMPRIRSKYGTDPARMPFDWPELIGALAPRPFFTNSPLRDANFEVEGVRVCIASARPVFELLGAADRLVAEYPDDEHDFPPDVRERSYAFLDRHLDRG</sequence>
<reference evidence="3 4" key="2">
    <citation type="submission" date="2019-01" db="EMBL/GenBank/DDBJ databases">
        <title>Tautonia sociabilis, a novel thermotolerant planctomycete of Isosphaeraceae family, isolated from a 4000 m deep subterranean habitat.</title>
        <authorList>
            <person name="Kovaleva O.L."/>
            <person name="Elcheninov A.G."/>
            <person name="Van Heerden E."/>
            <person name="Toshchakov S.V."/>
            <person name="Novikov A."/>
            <person name="Bonch-Osmolovskaya E.A."/>
            <person name="Kublanov I.V."/>
        </authorList>
    </citation>
    <scope>NUCLEOTIDE SEQUENCE [LARGE SCALE GENOMIC DNA]</scope>
    <source>
        <strain evidence="3 4">GM2012</strain>
    </source>
</reference>
<dbReference type="AlphaFoldDB" id="A0A432MNQ6"/>
<organism evidence="3 4">
    <name type="scientific">Tautonia sociabilis</name>
    <dbReference type="NCBI Taxonomy" id="2080755"/>
    <lineage>
        <taxon>Bacteria</taxon>
        <taxon>Pseudomonadati</taxon>
        <taxon>Planctomycetota</taxon>
        <taxon>Planctomycetia</taxon>
        <taxon>Isosphaerales</taxon>
        <taxon>Isosphaeraceae</taxon>
        <taxon>Tautonia</taxon>
    </lineage>
</organism>
<dbReference type="Pfam" id="PF01738">
    <property type="entry name" value="DLH"/>
    <property type="match status" value="1"/>
</dbReference>
<comment type="caution">
    <text evidence="3">The sequence shown here is derived from an EMBL/GenBank/DDBJ whole genome shotgun (WGS) entry which is preliminary data.</text>
</comment>
<keyword evidence="4" id="KW-1185">Reference proteome</keyword>
<evidence type="ECO:0000256" key="1">
    <source>
        <dbReference type="SAM" id="MobiDB-lite"/>
    </source>
</evidence>
<dbReference type="EMBL" id="RYZH01000005">
    <property type="protein sequence ID" value="RUL89071.1"/>
    <property type="molecule type" value="Genomic_DNA"/>
</dbReference>
<dbReference type="OrthoDB" id="3668964at2"/>
<gene>
    <name evidence="3" type="ORF">TsocGM_04245</name>
</gene>
<evidence type="ECO:0000313" key="4">
    <source>
        <dbReference type="Proteomes" id="UP000280296"/>
    </source>
</evidence>
<dbReference type="Gene3D" id="3.40.50.1820">
    <property type="entry name" value="alpha/beta hydrolase"/>
    <property type="match status" value="1"/>
</dbReference>
<feature type="compositionally biased region" description="Polar residues" evidence="1">
    <location>
        <begin position="1"/>
        <end position="10"/>
    </location>
</feature>
<dbReference type="SUPFAM" id="SSF53474">
    <property type="entry name" value="alpha/beta-Hydrolases"/>
    <property type="match status" value="1"/>
</dbReference>
<feature type="domain" description="Dienelactone hydrolase" evidence="2">
    <location>
        <begin position="130"/>
        <end position="232"/>
    </location>
</feature>
<reference evidence="3 4" key="1">
    <citation type="submission" date="2018-12" db="EMBL/GenBank/DDBJ databases">
        <authorList>
            <person name="Toschakov S.V."/>
        </authorList>
    </citation>
    <scope>NUCLEOTIDE SEQUENCE [LARGE SCALE GENOMIC DNA]</scope>
    <source>
        <strain evidence="3 4">GM2012</strain>
    </source>
</reference>
<dbReference type="Proteomes" id="UP000280296">
    <property type="component" value="Unassembled WGS sequence"/>
</dbReference>
<dbReference type="PANTHER" id="PTHR22946">
    <property type="entry name" value="DIENELACTONE HYDROLASE DOMAIN-CONTAINING PROTEIN-RELATED"/>
    <property type="match status" value="1"/>
</dbReference>
<keyword evidence="3" id="KW-0378">Hydrolase</keyword>
<feature type="region of interest" description="Disordered" evidence="1">
    <location>
        <begin position="1"/>
        <end position="22"/>
    </location>
</feature>
<evidence type="ECO:0000259" key="2">
    <source>
        <dbReference type="Pfam" id="PF01738"/>
    </source>
</evidence>
<dbReference type="RefSeq" id="WP_126724065.1">
    <property type="nucleotide sequence ID" value="NZ_RYZH01000005.1"/>
</dbReference>
<name>A0A432MNQ6_9BACT</name>
<protein>
    <submittedName>
        <fullName evidence="3">Alpha/beta fold hydrolase</fullName>
    </submittedName>
</protein>